<dbReference type="PANTHER" id="PTHR43968:SF6">
    <property type="entry name" value="GLUTATHIONE S-TRANSFERASE OMEGA"/>
    <property type="match status" value="1"/>
</dbReference>
<geneLocation type="plasmid" evidence="2 3">
    <name>unnamed1</name>
</geneLocation>
<dbReference type="PROSITE" id="PS50404">
    <property type="entry name" value="GST_NTER"/>
    <property type="match status" value="1"/>
</dbReference>
<dbReference type="CDD" id="cd03205">
    <property type="entry name" value="GST_C_6"/>
    <property type="match status" value="1"/>
</dbReference>
<evidence type="ECO:0000259" key="1">
    <source>
        <dbReference type="PROSITE" id="PS50404"/>
    </source>
</evidence>
<gene>
    <name evidence="2" type="ORF">DEW08_22895</name>
</gene>
<proteinExistence type="predicted"/>
<protein>
    <submittedName>
        <fullName evidence="2">Glutathione S-transferase</fullName>
    </submittedName>
</protein>
<dbReference type="CDD" id="cd03049">
    <property type="entry name" value="GST_N_3"/>
    <property type="match status" value="1"/>
</dbReference>
<sequence length="200" mass="21829">MKLRWSATSPYVRKVMMVIIERGLDSAVERQQTDAWSPETDLPKDNPLGKVPALVLEDGTTLFDSPVIVEYLDSLGSGPALFPAAGPARWTALRLQALADGICDAAILRRLETNRPDGEKSVAWADRQGRAVARALDLLEAEADGLGGDLTIGTLAVMVALGYLDFRFGHEPWREGRPKLAAWFATASDRDSFRRTAPPV</sequence>
<dbReference type="Gene3D" id="1.20.1050.10">
    <property type="match status" value="1"/>
</dbReference>
<keyword evidence="2" id="KW-0614">Plasmid</keyword>
<evidence type="ECO:0000313" key="3">
    <source>
        <dbReference type="Proteomes" id="UP000245629"/>
    </source>
</evidence>
<dbReference type="Gene3D" id="3.40.30.10">
    <property type="entry name" value="Glutaredoxin"/>
    <property type="match status" value="1"/>
</dbReference>
<dbReference type="SUPFAM" id="SSF52833">
    <property type="entry name" value="Thioredoxin-like"/>
    <property type="match status" value="1"/>
</dbReference>
<keyword evidence="3" id="KW-1185">Reference proteome</keyword>
<dbReference type="InterPro" id="IPR050983">
    <property type="entry name" value="GST_Omega/HSP26"/>
</dbReference>
<dbReference type="SUPFAM" id="SSF47616">
    <property type="entry name" value="GST C-terminal domain-like"/>
    <property type="match status" value="1"/>
</dbReference>
<dbReference type="PANTHER" id="PTHR43968">
    <property type="match status" value="1"/>
</dbReference>
<dbReference type="Proteomes" id="UP000245629">
    <property type="component" value="Plasmid unnamed1"/>
</dbReference>
<dbReference type="OrthoDB" id="9795329at2"/>
<reference evidence="3" key="1">
    <citation type="submission" date="2018-05" db="EMBL/GenBank/DDBJ databases">
        <title>Azospirillum thermophila sp. nov., a novel isolated from hot spring.</title>
        <authorList>
            <person name="Zhao Z."/>
        </authorList>
    </citation>
    <scope>NUCLEOTIDE SEQUENCE [LARGE SCALE GENOMIC DNA]</scope>
    <source>
        <strain evidence="3">CFH 70021</strain>
        <plasmid evidence="3">unnamed1</plasmid>
    </source>
</reference>
<dbReference type="Pfam" id="PF13410">
    <property type="entry name" value="GST_C_2"/>
    <property type="match status" value="1"/>
</dbReference>
<organism evidence="2 3">
    <name type="scientific">Azospirillum thermophilum</name>
    <dbReference type="NCBI Taxonomy" id="2202148"/>
    <lineage>
        <taxon>Bacteria</taxon>
        <taxon>Pseudomonadati</taxon>
        <taxon>Pseudomonadota</taxon>
        <taxon>Alphaproteobacteria</taxon>
        <taxon>Rhodospirillales</taxon>
        <taxon>Azospirillaceae</taxon>
        <taxon>Azospirillum</taxon>
    </lineage>
</organism>
<accession>A0A2S2CXM8</accession>
<dbReference type="Pfam" id="PF13409">
    <property type="entry name" value="GST_N_2"/>
    <property type="match status" value="1"/>
</dbReference>
<evidence type="ECO:0000313" key="2">
    <source>
        <dbReference type="EMBL" id="AWK89272.1"/>
    </source>
</evidence>
<dbReference type="InterPro" id="IPR036282">
    <property type="entry name" value="Glutathione-S-Trfase_C_sf"/>
</dbReference>
<dbReference type="RefSeq" id="WP_109332353.1">
    <property type="nucleotide sequence ID" value="NZ_CP029356.1"/>
</dbReference>
<dbReference type="AlphaFoldDB" id="A0A2S2CXM8"/>
<dbReference type="GO" id="GO:0005737">
    <property type="term" value="C:cytoplasm"/>
    <property type="evidence" value="ECO:0007669"/>
    <property type="project" value="TreeGrafter"/>
</dbReference>
<dbReference type="GO" id="GO:0016740">
    <property type="term" value="F:transferase activity"/>
    <property type="evidence" value="ECO:0007669"/>
    <property type="project" value="UniProtKB-KW"/>
</dbReference>
<dbReference type="InterPro" id="IPR004045">
    <property type="entry name" value="Glutathione_S-Trfase_N"/>
</dbReference>
<dbReference type="KEGG" id="azz:DEW08_22895"/>
<name>A0A2S2CXM8_9PROT</name>
<feature type="domain" description="GST N-terminal" evidence="1">
    <location>
        <begin position="1"/>
        <end position="80"/>
    </location>
</feature>
<keyword evidence="2" id="KW-0808">Transferase</keyword>
<dbReference type="InterPro" id="IPR036249">
    <property type="entry name" value="Thioredoxin-like_sf"/>
</dbReference>
<dbReference type="EMBL" id="CP029356">
    <property type="protein sequence ID" value="AWK89272.1"/>
    <property type="molecule type" value="Genomic_DNA"/>
</dbReference>